<organism evidence="1">
    <name type="scientific">viral metagenome</name>
    <dbReference type="NCBI Taxonomy" id="1070528"/>
    <lineage>
        <taxon>unclassified sequences</taxon>
        <taxon>metagenomes</taxon>
        <taxon>organismal metagenomes</taxon>
    </lineage>
</organism>
<reference evidence="1" key="1">
    <citation type="journal article" date="2020" name="Nature">
        <title>Giant virus diversity and host interactions through global metagenomics.</title>
        <authorList>
            <person name="Schulz F."/>
            <person name="Roux S."/>
            <person name="Paez-Espino D."/>
            <person name="Jungbluth S."/>
            <person name="Walsh D.A."/>
            <person name="Denef V.J."/>
            <person name="McMahon K.D."/>
            <person name="Konstantinidis K.T."/>
            <person name="Eloe-Fadrosh E.A."/>
            <person name="Kyrpides N.C."/>
            <person name="Woyke T."/>
        </authorList>
    </citation>
    <scope>NUCLEOTIDE SEQUENCE</scope>
    <source>
        <strain evidence="1">GVMAG-M-3300023174-102</strain>
    </source>
</reference>
<accession>A0A6C0CZI7</accession>
<dbReference type="EMBL" id="MN739514">
    <property type="protein sequence ID" value="QHT09731.1"/>
    <property type="molecule type" value="Genomic_DNA"/>
</dbReference>
<proteinExistence type="predicted"/>
<evidence type="ECO:0000313" key="1">
    <source>
        <dbReference type="EMBL" id="QHT09731.1"/>
    </source>
</evidence>
<protein>
    <submittedName>
        <fullName evidence="1">Uncharacterized protein</fullName>
    </submittedName>
</protein>
<sequence>MFQKFYTIEDLKRRFLKHKDLKLTAEYFDVTAQHLGQILRDCKTKLIKNHF</sequence>
<dbReference type="AlphaFoldDB" id="A0A6C0CZI7"/>
<name>A0A6C0CZI7_9ZZZZ</name>